<evidence type="ECO:0000256" key="2">
    <source>
        <dbReference type="ARBA" id="ARBA00023002"/>
    </source>
</evidence>
<gene>
    <name evidence="3" type="ORF">OESDEN_05073</name>
</gene>
<dbReference type="Gene3D" id="3.40.50.720">
    <property type="entry name" value="NAD(P)-binding Rossmann-like Domain"/>
    <property type="match status" value="1"/>
</dbReference>
<dbReference type="GO" id="GO:0016491">
    <property type="term" value="F:oxidoreductase activity"/>
    <property type="evidence" value="ECO:0007669"/>
    <property type="project" value="UniProtKB-KW"/>
</dbReference>
<dbReference type="GO" id="GO:0005737">
    <property type="term" value="C:cytoplasm"/>
    <property type="evidence" value="ECO:0007669"/>
    <property type="project" value="TreeGrafter"/>
</dbReference>
<dbReference type="Proteomes" id="UP000053660">
    <property type="component" value="Unassembled WGS sequence"/>
</dbReference>
<sequence length="268" mass="29579">MAPYSILITGANRGIGLGLVKHFLKDKDIHHVIATARDPSKAKELNEITDKRLTVLKLDVNSDDSIRNLYSQVEKIVGEHGLTVLVNNAGIYLKYHTNQKPSRADLIKNFDTNAAGVLVLTQTFLPLIRKAAGKVRTDEYSINRAAIINISSDLGTISNNTMGSGEIGTLAYRASKNLSNMLRWPGNKVTKHFQSALNSITKTMSIDLAPEHILVALLCPGWVKTDMGGPNAQITVEQSMDQLIPSIYKLKKEHDGGYFNRDLTRIPF</sequence>
<dbReference type="PRINTS" id="PR00081">
    <property type="entry name" value="GDHRDH"/>
</dbReference>
<keyword evidence="4" id="KW-1185">Reference proteome</keyword>
<keyword evidence="2" id="KW-0560">Oxidoreductase</keyword>
<proteinExistence type="predicted"/>
<dbReference type="OrthoDB" id="7289984at2759"/>
<evidence type="ECO:0000313" key="3">
    <source>
        <dbReference type="EMBL" id="KHJ94990.1"/>
    </source>
</evidence>
<dbReference type="InterPro" id="IPR002347">
    <property type="entry name" value="SDR_fam"/>
</dbReference>
<dbReference type="AlphaFoldDB" id="A0A0B1THU9"/>
<accession>A0A0B1THU9</accession>
<protein>
    <submittedName>
        <fullName evidence="3">Oxidoreductase, short chain dehydrogenase/reductase family protein</fullName>
    </submittedName>
</protein>
<dbReference type="InterPro" id="IPR051468">
    <property type="entry name" value="Fungal_SecMetab_SDRs"/>
</dbReference>
<reference evidence="3 4" key="1">
    <citation type="submission" date="2014-03" db="EMBL/GenBank/DDBJ databases">
        <title>Draft genome of the hookworm Oesophagostomum dentatum.</title>
        <authorList>
            <person name="Mitreva M."/>
        </authorList>
    </citation>
    <scope>NUCLEOTIDE SEQUENCE [LARGE SCALE GENOMIC DNA]</scope>
    <source>
        <strain evidence="3 4">OD-Hann</strain>
    </source>
</reference>
<name>A0A0B1THU9_OESDE</name>
<evidence type="ECO:0000256" key="1">
    <source>
        <dbReference type="ARBA" id="ARBA00022857"/>
    </source>
</evidence>
<dbReference type="SUPFAM" id="SSF51735">
    <property type="entry name" value="NAD(P)-binding Rossmann-fold domains"/>
    <property type="match status" value="1"/>
</dbReference>
<organism evidence="3 4">
    <name type="scientific">Oesophagostomum dentatum</name>
    <name type="common">Nodular worm</name>
    <dbReference type="NCBI Taxonomy" id="61180"/>
    <lineage>
        <taxon>Eukaryota</taxon>
        <taxon>Metazoa</taxon>
        <taxon>Ecdysozoa</taxon>
        <taxon>Nematoda</taxon>
        <taxon>Chromadorea</taxon>
        <taxon>Rhabditida</taxon>
        <taxon>Rhabditina</taxon>
        <taxon>Rhabditomorpha</taxon>
        <taxon>Strongyloidea</taxon>
        <taxon>Strongylidae</taxon>
        <taxon>Oesophagostomum</taxon>
    </lineage>
</organism>
<dbReference type="CDD" id="cd05325">
    <property type="entry name" value="carb_red_sniffer_like_SDR_c"/>
    <property type="match status" value="1"/>
</dbReference>
<dbReference type="EMBL" id="KN550121">
    <property type="protein sequence ID" value="KHJ94990.1"/>
    <property type="molecule type" value="Genomic_DNA"/>
</dbReference>
<dbReference type="PANTHER" id="PTHR43544:SF7">
    <property type="entry name" value="NADB-LER2"/>
    <property type="match status" value="1"/>
</dbReference>
<dbReference type="PANTHER" id="PTHR43544">
    <property type="entry name" value="SHORT-CHAIN DEHYDROGENASE/REDUCTASE"/>
    <property type="match status" value="1"/>
</dbReference>
<dbReference type="InterPro" id="IPR036291">
    <property type="entry name" value="NAD(P)-bd_dom_sf"/>
</dbReference>
<keyword evidence="1" id="KW-0521">NADP</keyword>
<evidence type="ECO:0000313" key="4">
    <source>
        <dbReference type="Proteomes" id="UP000053660"/>
    </source>
</evidence>
<dbReference type="Pfam" id="PF00106">
    <property type="entry name" value="adh_short"/>
    <property type="match status" value="1"/>
</dbReference>